<organism evidence="1 2">
    <name type="scientific">Dysosmobacter segnis</name>
    <dbReference type="NCBI Taxonomy" id="2763042"/>
    <lineage>
        <taxon>Bacteria</taxon>
        <taxon>Bacillati</taxon>
        <taxon>Bacillota</taxon>
        <taxon>Clostridia</taxon>
        <taxon>Eubacteriales</taxon>
        <taxon>Oscillospiraceae</taxon>
        <taxon>Dysosmobacter</taxon>
    </lineage>
</organism>
<evidence type="ECO:0008006" key="3">
    <source>
        <dbReference type="Google" id="ProtNLM"/>
    </source>
</evidence>
<dbReference type="Gene3D" id="1.10.8.200">
    <property type="entry name" value="Replisome organizer (g39p helicase loader/inhibitor protein)"/>
    <property type="match status" value="1"/>
</dbReference>
<dbReference type="AlphaFoldDB" id="A0A923MGE8"/>
<name>A0A923MGE8_9FIRM</name>
<dbReference type="Proteomes" id="UP000620327">
    <property type="component" value="Unassembled WGS sequence"/>
</dbReference>
<proteinExistence type="predicted"/>
<keyword evidence="2" id="KW-1185">Reference proteome</keyword>
<accession>A0A923MGE8</accession>
<reference evidence="1" key="1">
    <citation type="submission" date="2020-08" db="EMBL/GenBank/DDBJ databases">
        <title>Genome public.</title>
        <authorList>
            <person name="Liu C."/>
            <person name="Sun Q."/>
        </authorList>
    </citation>
    <scope>NUCLEOTIDE SEQUENCE</scope>
    <source>
        <strain evidence="1">BX15</strain>
    </source>
</reference>
<gene>
    <name evidence="1" type="ORF">H8Z83_00225</name>
</gene>
<evidence type="ECO:0000313" key="2">
    <source>
        <dbReference type="Proteomes" id="UP000620327"/>
    </source>
</evidence>
<dbReference type="EMBL" id="JACOQI010000001">
    <property type="protein sequence ID" value="MBC5768779.1"/>
    <property type="molecule type" value="Genomic_DNA"/>
</dbReference>
<sequence>MTHKEMSEIFAVMLLAYPNAEVFKGGIAKLGPTINLWVTCLPEIDFWTGQQAVVKLVRECKFPPTIAEFKEKAEKVQAEVRARIDQAWNYLKLDMDFGKTPEEAVARLSEGTDIRRVIETMGGPSRLIATGERTFGDGTVKTYEYYNYDGFKSAYETIIRQTSALNSGPRKAVGPGMKQIGGKT</sequence>
<dbReference type="RefSeq" id="WP_187013193.1">
    <property type="nucleotide sequence ID" value="NZ_JACOQI010000001.1"/>
</dbReference>
<comment type="caution">
    <text evidence="1">The sequence shown here is derived from an EMBL/GenBank/DDBJ whole genome shotgun (WGS) entry which is preliminary data.</text>
</comment>
<evidence type="ECO:0000313" key="1">
    <source>
        <dbReference type="EMBL" id="MBC5768779.1"/>
    </source>
</evidence>
<protein>
    <recommendedName>
        <fullName evidence="3">Replicative helicase inhibitor G39P N-terminal domain-containing protein</fullName>
    </recommendedName>
</protein>